<reference evidence="3 4" key="1">
    <citation type="submission" date="2023-10" db="EMBL/GenBank/DDBJ databases">
        <title>Wastewater isolates of ESBL- and carbapenemase-producing Gram-negative bacteria from New Zealand.</title>
        <authorList>
            <person name="Straub C."/>
            <person name="Weaver L."/>
            <person name="Cornelius A."/>
            <person name="Mcgill E."/>
            <person name="Dyet K."/>
            <person name="White L."/>
            <person name="Pattis I."/>
        </authorList>
    </citation>
    <scope>NUCLEOTIDE SEQUENCE [LARGE SCALE GENOMIC DNA]</scope>
    <source>
        <strain evidence="3 4">ESBL09</strain>
    </source>
</reference>
<dbReference type="Proteomes" id="UP001331691">
    <property type="component" value="Unassembled WGS sequence"/>
</dbReference>
<protein>
    <submittedName>
        <fullName evidence="3">Uncharacterized protein</fullName>
    </submittedName>
</protein>
<dbReference type="RefSeq" id="WP_147281561.1">
    <property type="nucleotide sequence ID" value="NZ_AP022665.1"/>
</dbReference>
<feature type="compositionally biased region" description="Basic residues" evidence="1">
    <location>
        <begin position="9"/>
        <end position="21"/>
    </location>
</feature>
<keyword evidence="2" id="KW-0812">Transmembrane</keyword>
<organism evidence="3 4">
    <name type="scientific">Kluyvera ascorbata</name>
    <dbReference type="NCBI Taxonomy" id="51288"/>
    <lineage>
        <taxon>Bacteria</taxon>
        <taxon>Pseudomonadati</taxon>
        <taxon>Pseudomonadota</taxon>
        <taxon>Gammaproteobacteria</taxon>
        <taxon>Enterobacterales</taxon>
        <taxon>Enterobacteriaceae</taxon>
        <taxon>Kluyvera</taxon>
    </lineage>
</organism>
<evidence type="ECO:0000313" key="4">
    <source>
        <dbReference type="Proteomes" id="UP001331691"/>
    </source>
</evidence>
<dbReference type="EMBL" id="JAZKKV010000001">
    <property type="protein sequence ID" value="MEE9655080.1"/>
    <property type="molecule type" value="Genomic_DNA"/>
</dbReference>
<proteinExistence type="predicted"/>
<sequence length="103" mass="12260">MMRDEKVKRNFAYRSGHHPRRQYSPTFMEFVHRQEERREHHEQEMSKHASCGKSVEKSADNQRYHAIPDTFDTPPVPLISAFDLFLSAALMFLFITMLLLFMN</sequence>
<feature type="region of interest" description="Disordered" evidence="1">
    <location>
        <begin position="1"/>
        <end position="57"/>
    </location>
</feature>
<keyword evidence="2" id="KW-0472">Membrane</keyword>
<comment type="caution">
    <text evidence="3">The sequence shown here is derived from an EMBL/GenBank/DDBJ whole genome shotgun (WGS) entry which is preliminary data.</text>
</comment>
<name>A0AB35X753_9ENTR</name>
<feature type="transmembrane region" description="Helical" evidence="2">
    <location>
        <begin position="78"/>
        <end position="101"/>
    </location>
</feature>
<evidence type="ECO:0000256" key="2">
    <source>
        <dbReference type="SAM" id="Phobius"/>
    </source>
</evidence>
<gene>
    <name evidence="3" type="ORF">V4836_13130</name>
</gene>
<feature type="compositionally biased region" description="Basic and acidic residues" evidence="1">
    <location>
        <begin position="30"/>
        <end position="47"/>
    </location>
</feature>
<accession>A0AB35X753</accession>
<keyword evidence="4" id="KW-1185">Reference proteome</keyword>
<evidence type="ECO:0000313" key="3">
    <source>
        <dbReference type="EMBL" id="MEE9655080.1"/>
    </source>
</evidence>
<dbReference type="GeneID" id="85163603"/>
<keyword evidence="2" id="KW-1133">Transmembrane helix</keyword>
<evidence type="ECO:0000256" key="1">
    <source>
        <dbReference type="SAM" id="MobiDB-lite"/>
    </source>
</evidence>
<dbReference type="AlphaFoldDB" id="A0AB35X753"/>